<dbReference type="Pfam" id="PF13895">
    <property type="entry name" value="Ig_2"/>
    <property type="match status" value="1"/>
</dbReference>
<dbReference type="InterPro" id="IPR007110">
    <property type="entry name" value="Ig-like_dom"/>
</dbReference>
<dbReference type="CDD" id="cd05740">
    <property type="entry name" value="IgI_hCEACAM_2_4_6_like"/>
    <property type="match status" value="1"/>
</dbReference>
<dbReference type="InterPro" id="IPR036179">
    <property type="entry name" value="Ig-like_dom_sf"/>
</dbReference>
<dbReference type="FunFam" id="2.60.40.10:FF:000517">
    <property type="entry name" value="Carcinoembryonic antigen-related cell adhesion molecule 1"/>
    <property type="match status" value="1"/>
</dbReference>
<evidence type="ECO:0000313" key="9">
    <source>
        <dbReference type="EMBL" id="JAA48011.1"/>
    </source>
</evidence>
<dbReference type="Gene3D" id="2.60.40.10">
    <property type="entry name" value="Immunoglobulins"/>
    <property type="match status" value="3"/>
</dbReference>
<dbReference type="GO" id="GO:0007165">
    <property type="term" value="P:signal transduction"/>
    <property type="evidence" value="ECO:0007669"/>
    <property type="project" value="TreeGrafter"/>
</dbReference>
<evidence type="ECO:0000256" key="5">
    <source>
        <dbReference type="ARBA" id="ARBA00023319"/>
    </source>
</evidence>
<feature type="domain" description="Ig-like" evidence="8">
    <location>
        <begin position="240"/>
        <end position="317"/>
    </location>
</feature>
<sequence length="525" mass="58400">MQSLSAPAHRGPIPWQGLVLAVSLLTFWSPPTTAQLTIESVPPNAAEGEDVLLLVHSLPENLGRYEWYRGERVDSKHQIASYVIETQAMVPGPAHSGRETIYPNGSLLFQKVPLNYTGPYTIQIIRKDFSSQRETGQLHVYPVLSKPNITSNNSNPEEHKDPVLLTCESETQDATYLWMVNSESLQDSARLELSEDNRTLTLLHVTRNDKGPYECETRNPVSAGRSDPFTLNVLYGPDDPSISPSDSYYRPGANLRLSCHAASNPPAQYSWLINGTHQQSTQELFIPNITANDSGSYTCLAHNSVTGLNRTTVKNITVTGKCLWDHRHQTLGVEACLVFRKEPRHYLPLCGHGHSKSQILPLNPPLHLCSLSPPLALLISHGRAAVQSWKVRRGSLRPQSPMWGRGLHREVKTSVLRVKLLLLSLTHSFCHLFLFCDLLHVLQGTYEALNQTHLFLPKRKGETPSEEVSSTDPCCLLCSRLTWCLTLPPPVLGPGPMEELHRQPVLSLAKLSHPLTPEPPSYQAA</sequence>
<organism evidence="9">
    <name type="scientific">Desmodus rotundus</name>
    <name type="common">Vampire bat</name>
    <dbReference type="NCBI Taxonomy" id="9430"/>
    <lineage>
        <taxon>Eukaryota</taxon>
        <taxon>Metazoa</taxon>
        <taxon>Chordata</taxon>
        <taxon>Craniata</taxon>
        <taxon>Vertebrata</taxon>
        <taxon>Euteleostomi</taxon>
        <taxon>Mammalia</taxon>
        <taxon>Eutheria</taxon>
        <taxon>Laurasiatheria</taxon>
        <taxon>Chiroptera</taxon>
        <taxon>Yangochiroptera</taxon>
        <taxon>Phyllostomidae</taxon>
        <taxon>Desmodontinae</taxon>
        <taxon>Desmodus</taxon>
    </lineage>
</organism>
<dbReference type="FunFam" id="2.60.40.10:FF:000340">
    <property type="entry name" value="Carcinoembryonic antigen-related cell adhesion molecule 1"/>
    <property type="match status" value="1"/>
</dbReference>
<dbReference type="SUPFAM" id="SSF48726">
    <property type="entry name" value="Immunoglobulin"/>
    <property type="match status" value="3"/>
</dbReference>
<dbReference type="GO" id="GO:0005886">
    <property type="term" value="C:plasma membrane"/>
    <property type="evidence" value="ECO:0007669"/>
    <property type="project" value="TreeGrafter"/>
</dbReference>
<feature type="signal peptide" evidence="7">
    <location>
        <begin position="1"/>
        <end position="34"/>
    </location>
</feature>
<keyword evidence="3" id="KW-1015">Disulfide bond</keyword>
<dbReference type="FunFam" id="2.60.40.10:FF:000244">
    <property type="entry name" value="carcinoembryonic antigen-related cell adhesion molecule 16"/>
    <property type="match status" value="1"/>
</dbReference>
<keyword evidence="4" id="KW-0325">Glycoprotein</keyword>
<feature type="chain" id="PRO_5003931514" evidence="7">
    <location>
        <begin position="35"/>
        <end position="525"/>
    </location>
</feature>
<feature type="domain" description="Ig-like" evidence="8">
    <location>
        <begin position="147"/>
        <end position="232"/>
    </location>
</feature>
<reference evidence="9" key="1">
    <citation type="submission" date="2012-11" db="EMBL/GenBank/DDBJ databases">
        <title>The Vampirome: Transcriptome and Proteome Analysis of the Submandibular and Accessory Glands of the Vampire Bat and Vector of Human Rabies, Desmodus rotundus.</title>
        <authorList>
            <person name="Francischetti I.M.B."/>
            <person name="Assumpcao T.C.F."/>
            <person name="Ma D."/>
            <person name="Vicente E.C."/>
            <person name="Ribeiro J.M.C."/>
        </authorList>
    </citation>
    <scope>NUCLEOTIDE SEQUENCE</scope>
    <source>
        <tissue evidence="9">Salivary gland</tissue>
    </source>
</reference>
<keyword evidence="5" id="KW-0393">Immunoglobulin domain</keyword>
<dbReference type="InterPro" id="IPR013783">
    <property type="entry name" value="Ig-like_fold"/>
</dbReference>
<dbReference type="CDD" id="cd05774">
    <property type="entry name" value="IgV_CEACAM_D1"/>
    <property type="match status" value="1"/>
</dbReference>
<protein>
    <submittedName>
        <fullName evidence="9">Putative carcinoembryonic antigen-related cell adhesion molecule 1</fullName>
    </submittedName>
</protein>
<dbReference type="Pfam" id="PF07686">
    <property type="entry name" value="V-set"/>
    <property type="match status" value="1"/>
</dbReference>
<evidence type="ECO:0000256" key="4">
    <source>
        <dbReference type="ARBA" id="ARBA00023180"/>
    </source>
</evidence>
<evidence type="ECO:0000256" key="7">
    <source>
        <dbReference type="SAM" id="SignalP"/>
    </source>
</evidence>
<accession>K9IYF9</accession>
<dbReference type="SMART" id="SM00408">
    <property type="entry name" value="IGc2"/>
    <property type="match status" value="2"/>
</dbReference>
<dbReference type="SMART" id="SM00409">
    <property type="entry name" value="IG"/>
    <property type="match status" value="3"/>
</dbReference>
<dbReference type="AlphaFoldDB" id="K9IYF9"/>
<dbReference type="CDD" id="cd20948">
    <property type="entry name" value="IgC2_CEACAM5-like"/>
    <property type="match status" value="1"/>
</dbReference>
<evidence type="ECO:0000256" key="1">
    <source>
        <dbReference type="ARBA" id="ARBA00022729"/>
    </source>
</evidence>
<evidence type="ECO:0000259" key="8">
    <source>
        <dbReference type="PROSITE" id="PS50835"/>
    </source>
</evidence>
<dbReference type="EMBL" id="GABZ01005514">
    <property type="protein sequence ID" value="JAA48011.1"/>
    <property type="molecule type" value="mRNA"/>
</dbReference>
<dbReference type="InterPro" id="IPR003599">
    <property type="entry name" value="Ig_sub"/>
</dbReference>
<dbReference type="GO" id="GO:1990782">
    <property type="term" value="F:protein tyrosine kinase binding"/>
    <property type="evidence" value="ECO:0007669"/>
    <property type="project" value="TreeGrafter"/>
</dbReference>
<dbReference type="PROSITE" id="PS50835">
    <property type="entry name" value="IG_LIKE"/>
    <property type="match status" value="2"/>
</dbReference>
<dbReference type="InterPro" id="IPR003598">
    <property type="entry name" value="Ig_sub2"/>
</dbReference>
<name>K9IYF9_DESRO</name>
<dbReference type="PANTHER" id="PTHR44427:SF1">
    <property type="entry name" value="CARCINOEMBRYONIC ANTIGEN-RELATED CELL ADHESION MOLECULE 1"/>
    <property type="match status" value="1"/>
</dbReference>
<keyword evidence="1 7" id="KW-0732">Signal</keyword>
<keyword evidence="2" id="KW-0677">Repeat</keyword>
<dbReference type="InterPro" id="IPR050831">
    <property type="entry name" value="CEA_cell_adhesion"/>
</dbReference>
<proteinExistence type="evidence at transcript level"/>
<dbReference type="PANTHER" id="PTHR44427">
    <property type="entry name" value="CARCINOEMBRYONIC ANTIGEN-RELATED CELL ADHESION MOLECULE 19"/>
    <property type="match status" value="1"/>
</dbReference>
<dbReference type="GO" id="GO:0009986">
    <property type="term" value="C:cell surface"/>
    <property type="evidence" value="ECO:0007669"/>
    <property type="project" value="TreeGrafter"/>
</dbReference>
<dbReference type="InterPro" id="IPR013106">
    <property type="entry name" value="Ig_V-set"/>
</dbReference>
<evidence type="ECO:0000256" key="2">
    <source>
        <dbReference type="ARBA" id="ARBA00022737"/>
    </source>
</evidence>
<evidence type="ECO:0000256" key="3">
    <source>
        <dbReference type="ARBA" id="ARBA00023157"/>
    </source>
</evidence>
<dbReference type="Pfam" id="PF13927">
    <property type="entry name" value="Ig_3"/>
    <property type="match status" value="1"/>
</dbReference>
<comment type="similarity">
    <text evidence="6">Belongs to the immunoglobulin superfamily. CEA family.</text>
</comment>
<dbReference type="GO" id="GO:0002682">
    <property type="term" value="P:regulation of immune system process"/>
    <property type="evidence" value="ECO:0007669"/>
    <property type="project" value="TreeGrafter"/>
</dbReference>
<evidence type="ECO:0000256" key="6">
    <source>
        <dbReference type="ARBA" id="ARBA00038222"/>
    </source>
</evidence>